<name>A0AAV3RF12_LITER</name>
<dbReference type="EMBL" id="BAABME010009006">
    <property type="protein sequence ID" value="GAA0174281.1"/>
    <property type="molecule type" value="Genomic_DNA"/>
</dbReference>
<reference evidence="2 3" key="1">
    <citation type="submission" date="2024-01" db="EMBL/GenBank/DDBJ databases">
        <title>The complete chloroplast genome sequence of Lithospermum erythrorhizon: insights into the phylogenetic relationship among Boraginaceae species and the maternal lineages of purple gromwells.</title>
        <authorList>
            <person name="Okada T."/>
            <person name="Watanabe K."/>
        </authorList>
    </citation>
    <scope>NUCLEOTIDE SEQUENCE [LARGE SCALE GENOMIC DNA]</scope>
</reference>
<organism evidence="2 3">
    <name type="scientific">Lithospermum erythrorhizon</name>
    <name type="common">Purple gromwell</name>
    <name type="synonym">Lithospermum officinale var. erythrorhizon</name>
    <dbReference type="NCBI Taxonomy" id="34254"/>
    <lineage>
        <taxon>Eukaryota</taxon>
        <taxon>Viridiplantae</taxon>
        <taxon>Streptophyta</taxon>
        <taxon>Embryophyta</taxon>
        <taxon>Tracheophyta</taxon>
        <taxon>Spermatophyta</taxon>
        <taxon>Magnoliopsida</taxon>
        <taxon>eudicotyledons</taxon>
        <taxon>Gunneridae</taxon>
        <taxon>Pentapetalae</taxon>
        <taxon>asterids</taxon>
        <taxon>lamiids</taxon>
        <taxon>Boraginales</taxon>
        <taxon>Boraginaceae</taxon>
        <taxon>Boraginoideae</taxon>
        <taxon>Lithospermeae</taxon>
        <taxon>Lithospermum</taxon>
    </lineage>
</organism>
<evidence type="ECO:0008006" key="4">
    <source>
        <dbReference type="Google" id="ProtNLM"/>
    </source>
</evidence>
<gene>
    <name evidence="2" type="ORF">LIER_27706</name>
</gene>
<dbReference type="Gene3D" id="1.10.340.70">
    <property type="match status" value="1"/>
</dbReference>
<keyword evidence="3" id="KW-1185">Reference proteome</keyword>
<evidence type="ECO:0000256" key="1">
    <source>
        <dbReference type="SAM" id="MobiDB-lite"/>
    </source>
</evidence>
<dbReference type="Proteomes" id="UP001454036">
    <property type="component" value="Unassembled WGS sequence"/>
</dbReference>
<accession>A0AAV3RF12</accession>
<dbReference type="AlphaFoldDB" id="A0AAV3RF12"/>
<proteinExistence type="predicted"/>
<sequence length="117" mass="12994">MYEGEIYRKSFEGPLLLCVSQGNMQMVLYEVHSRWYGSYIGGRSLATKITRIGFFSPIMIKDSTDFVMKCEACQNLGNVPKKWIGGVGNRPRGKIAKGQRISGVRSGSSGLFYGNKS</sequence>
<evidence type="ECO:0000313" key="3">
    <source>
        <dbReference type="Proteomes" id="UP001454036"/>
    </source>
</evidence>
<comment type="caution">
    <text evidence="2">The sequence shown here is derived from an EMBL/GenBank/DDBJ whole genome shotgun (WGS) entry which is preliminary data.</text>
</comment>
<feature type="region of interest" description="Disordered" evidence="1">
    <location>
        <begin position="94"/>
        <end position="117"/>
    </location>
</feature>
<evidence type="ECO:0000313" key="2">
    <source>
        <dbReference type="EMBL" id="GAA0174281.1"/>
    </source>
</evidence>
<protein>
    <recommendedName>
        <fullName evidence="4">Integrase zinc-binding domain-containing protein</fullName>
    </recommendedName>
</protein>